<proteinExistence type="predicted"/>
<keyword evidence="4" id="KW-1185">Reference proteome</keyword>
<feature type="compositionally biased region" description="Basic and acidic residues" evidence="2">
    <location>
        <begin position="18"/>
        <end position="27"/>
    </location>
</feature>
<feature type="compositionally biased region" description="Low complexity" evidence="2">
    <location>
        <begin position="39"/>
        <end position="51"/>
    </location>
</feature>
<accession>A0ABR3QGD6</accession>
<sequence>MRQAARELPPPGWGARGGYRDDYDGGRESPPNSNSGDAPPGTTTPPDDTTPVHSGASSPEVVLTPPDAPTGSLLAAAPSLSASASNPFLSGYAKANSGDPAYAAIADGSDLFGVKAAATTASTTAVGFASFITPAKFPPAPAPAPAQPSAPFWTGLGQAGTTITPPQQDGGAGWGAQGAQGAQQTPSAAPHGFFGFSAQRQDAGVAGDAGGTAAALGQSVPQGQAGAEGGQQVEGGAGTETAARLREKLMAQKAAREQHEQEQQQQLQYQQQQQQQQQLQEQQQQLEQQAQAQQAAAAAHSANEAQLQRAPEQAEAEAHSNAMDPIEDVEMADATPAKDDDEGSLFSDDEDKAERPRKRRSKGVKEAGEEVGADSAIDWALDRELAFVAASTEAAYKTAADDLLFAGQQLLLAMDTHRRSTRKVKRALRRVERARKAMAGHRGHVQDKEDMLEGRRARLKREVRATLRE</sequence>
<feature type="compositionally biased region" description="Basic and acidic residues" evidence="2">
    <location>
        <begin position="243"/>
        <end position="262"/>
    </location>
</feature>
<gene>
    <name evidence="3" type="ORF">Q8F55_001557</name>
</gene>
<evidence type="ECO:0000313" key="3">
    <source>
        <dbReference type="EMBL" id="KAL1413775.1"/>
    </source>
</evidence>
<feature type="compositionally biased region" description="Low complexity" evidence="2">
    <location>
        <begin position="179"/>
        <end position="190"/>
    </location>
</feature>
<name>A0ABR3QGD6_9TREE</name>
<evidence type="ECO:0008006" key="5">
    <source>
        <dbReference type="Google" id="ProtNLM"/>
    </source>
</evidence>
<protein>
    <recommendedName>
        <fullName evidence="5">BZIP domain-containing protein</fullName>
    </recommendedName>
</protein>
<feature type="compositionally biased region" description="Low complexity" evidence="2">
    <location>
        <begin position="263"/>
        <end position="308"/>
    </location>
</feature>
<organism evidence="3 4">
    <name type="scientific">Vanrija albida</name>
    <dbReference type="NCBI Taxonomy" id="181172"/>
    <lineage>
        <taxon>Eukaryota</taxon>
        <taxon>Fungi</taxon>
        <taxon>Dikarya</taxon>
        <taxon>Basidiomycota</taxon>
        <taxon>Agaricomycotina</taxon>
        <taxon>Tremellomycetes</taxon>
        <taxon>Trichosporonales</taxon>
        <taxon>Trichosporonaceae</taxon>
        <taxon>Vanrija</taxon>
    </lineage>
</organism>
<dbReference type="Proteomes" id="UP001565368">
    <property type="component" value="Unassembled WGS sequence"/>
</dbReference>
<feature type="region of interest" description="Disordered" evidence="2">
    <location>
        <begin position="152"/>
        <end position="375"/>
    </location>
</feature>
<dbReference type="GeneID" id="95982600"/>
<feature type="compositionally biased region" description="Acidic residues" evidence="2">
    <location>
        <begin position="339"/>
        <end position="351"/>
    </location>
</feature>
<feature type="compositionally biased region" description="Low complexity" evidence="2">
    <location>
        <begin position="203"/>
        <end position="225"/>
    </location>
</feature>
<evidence type="ECO:0000256" key="2">
    <source>
        <dbReference type="SAM" id="MobiDB-lite"/>
    </source>
</evidence>
<comment type="caution">
    <text evidence="3">The sequence shown here is derived from an EMBL/GenBank/DDBJ whole genome shotgun (WGS) entry which is preliminary data.</text>
</comment>
<evidence type="ECO:0000313" key="4">
    <source>
        <dbReference type="Proteomes" id="UP001565368"/>
    </source>
</evidence>
<feature type="coiled-coil region" evidence="1">
    <location>
        <begin position="417"/>
        <end position="469"/>
    </location>
</feature>
<evidence type="ECO:0000256" key="1">
    <source>
        <dbReference type="SAM" id="Coils"/>
    </source>
</evidence>
<feature type="region of interest" description="Disordered" evidence="2">
    <location>
        <begin position="1"/>
        <end position="73"/>
    </location>
</feature>
<dbReference type="RefSeq" id="XP_069213719.1">
    <property type="nucleotide sequence ID" value="XM_069350175.1"/>
</dbReference>
<feature type="compositionally biased region" description="Gly residues" evidence="2">
    <location>
        <begin position="226"/>
        <end position="238"/>
    </location>
</feature>
<dbReference type="EMBL" id="JBBXJM010000001">
    <property type="protein sequence ID" value="KAL1413775.1"/>
    <property type="molecule type" value="Genomic_DNA"/>
</dbReference>
<keyword evidence="1" id="KW-0175">Coiled coil</keyword>
<reference evidence="3 4" key="1">
    <citation type="submission" date="2023-08" db="EMBL/GenBank/DDBJ databases">
        <title>Annotated Genome Sequence of Vanrija albida AlHP1.</title>
        <authorList>
            <person name="Herzog R."/>
        </authorList>
    </citation>
    <scope>NUCLEOTIDE SEQUENCE [LARGE SCALE GENOMIC DNA]</scope>
    <source>
        <strain evidence="3 4">AlHP1</strain>
    </source>
</reference>